<dbReference type="Pfam" id="PF05922">
    <property type="entry name" value="Inhibitor_I9"/>
    <property type="match status" value="1"/>
</dbReference>
<dbReference type="OrthoDB" id="5518345at2759"/>
<evidence type="ECO:0000313" key="2">
    <source>
        <dbReference type="EMBL" id="CAG8314506.1"/>
    </source>
</evidence>
<proteinExistence type="predicted"/>
<comment type="caution">
    <text evidence="2">The sequence shown here is derived from an EMBL/GenBank/DDBJ whole genome shotgun (WGS) entry which is preliminary data.</text>
</comment>
<gene>
    <name evidence="2" type="ORF">PSALAMII_LOCUS2147</name>
</gene>
<dbReference type="InterPro" id="IPR037045">
    <property type="entry name" value="S8pro/Inhibitor_I9_sf"/>
</dbReference>
<name>A0A9W4IN97_9EURO</name>
<dbReference type="Gene3D" id="3.30.70.80">
    <property type="entry name" value="Peptidase S8 propeptide/proteinase inhibitor I9"/>
    <property type="match status" value="1"/>
</dbReference>
<feature type="domain" description="Inhibitor I9" evidence="1">
    <location>
        <begin position="5"/>
        <end position="68"/>
    </location>
</feature>
<organism evidence="2 3">
    <name type="scientific">Penicillium salamii</name>
    <dbReference type="NCBI Taxonomy" id="1612424"/>
    <lineage>
        <taxon>Eukaryota</taxon>
        <taxon>Fungi</taxon>
        <taxon>Dikarya</taxon>
        <taxon>Ascomycota</taxon>
        <taxon>Pezizomycotina</taxon>
        <taxon>Eurotiomycetes</taxon>
        <taxon>Eurotiomycetidae</taxon>
        <taxon>Eurotiales</taxon>
        <taxon>Aspergillaceae</taxon>
        <taxon>Penicillium</taxon>
    </lineage>
</organism>
<dbReference type="AlphaFoldDB" id="A0A9W4IN97"/>
<accession>A0A9W4IN97</accession>
<sequence length="84" mass="9383">MTTEYIVTFDESATTEHMNAYMHKIQENGGSVTNRFPDMIARGFSARITESDIQDLQQDPLIERLAPDDCPNPQASQSFFGIAA</sequence>
<reference evidence="2" key="1">
    <citation type="submission" date="2021-07" db="EMBL/GenBank/DDBJ databases">
        <authorList>
            <person name="Branca A.L. A."/>
        </authorList>
    </citation>
    <scope>NUCLEOTIDE SEQUENCE</scope>
</reference>
<dbReference type="EMBL" id="CAJVPD010000099">
    <property type="protein sequence ID" value="CAG8314506.1"/>
    <property type="molecule type" value="Genomic_DNA"/>
</dbReference>
<dbReference type="InterPro" id="IPR010259">
    <property type="entry name" value="S8pro/Inhibitor_I9"/>
</dbReference>
<dbReference type="SUPFAM" id="SSF54897">
    <property type="entry name" value="Protease propeptides/inhibitors"/>
    <property type="match status" value="1"/>
</dbReference>
<protein>
    <recommendedName>
        <fullName evidence="1">Inhibitor I9 domain-containing protein</fullName>
    </recommendedName>
</protein>
<evidence type="ECO:0000259" key="1">
    <source>
        <dbReference type="Pfam" id="PF05922"/>
    </source>
</evidence>
<evidence type="ECO:0000313" key="3">
    <source>
        <dbReference type="Proteomes" id="UP001152592"/>
    </source>
</evidence>
<dbReference type="Proteomes" id="UP001152592">
    <property type="component" value="Unassembled WGS sequence"/>
</dbReference>